<proteinExistence type="predicted"/>
<dbReference type="Proteomes" id="UP001341840">
    <property type="component" value="Unassembled WGS sequence"/>
</dbReference>
<dbReference type="InterPro" id="IPR055274">
    <property type="entry name" value="SWO1"/>
</dbReference>
<name>A0ABU6THP7_9FABA</name>
<dbReference type="PANTHER" id="PTHR48429:SF1">
    <property type="entry name" value="AGENET DOMAIN-CONTAINING PROTEIN"/>
    <property type="match status" value="1"/>
</dbReference>
<keyword evidence="3" id="KW-1185">Reference proteome</keyword>
<protein>
    <submittedName>
        <fullName evidence="2">Uncharacterized protein</fullName>
    </submittedName>
</protein>
<sequence>MVHRQRIESERRWQEGVIIDKNKKNETITVHFPGSGETSFVRAWHLRPSLIWKDGKWIESSKARANDDATHEGDTPNGKQPKLGIPAMEVKGKDNKPDTHTMVFKKKNQE</sequence>
<accession>A0ABU6THP7</accession>
<evidence type="ECO:0000256" key="1">
    <source>
        <dbReference type="SAM" id="MobiDB-lite"/>
    </source>
</evidence>
<evidence type="ECO:0000313" key="2">
    <source>
        <dbReference type="EMBL" id="MED6148034.1"/>
    </source>
</evidence>
<reference evidence="2 3" key="1">
    <citation type="journal article" date="2023" name="Plants (Basel)">
        <title>Bridging the Gap: Combining Genomics and Transcriptomics Approaches to Understand Stylosanthes scabra, an Orphan Legume from the Brazilian Caatinga.</title>
        <authorList>
            <person name="Ferreira-Neto J.R.C."/>
            <person name="da Silva M.D."/>
            <person name="Binneck E."/>
            <person name="de Melo N.F."/>
            <person name="da Silva R.H."/>
            <person name="de Melo A.L.T.M."/>
            <person name="Pandolfi V."/>
            <person name="Bustamante F.O."/>
            <person name="Brasileiro-Vidal A.C."/>
            <person name="Benko-Iseppon A.M."/>
        </authorList>
    </citation>
    <scope>NUCLEOTIDE SEQUENCE [LARGE SCALE GENOMIC DNA]</scope>
    <source>
        <tissue evidence="2">Leaves</tissue>
    </source>
</reference>
<evidence type="ECO:0000313" key="3">
    <source>
        <dbReference type="Proteomes" id="UP001341840"/>
    </source>
</evidence>
<dbReference type="PANTHER" id="PTHR48429">
    <property type="entry name" value="AGENET DOMAIN-CONTAINING PROTEIN"/>
    <property type="match status" value="1"/>
</dbReference>
<feature type="region of interest" description="Disordered" evidence="1">
    <location>
        <begin position="62"/>
        <end position="110"/>
    </location>
</feature>
<feature type="compositionally biased region" description="Basic and acidic residues" evidence="1">
    <location>
        <begin position="90"/>
        <end position="99"/>
    </location>
</feature>
<dbReference type="EMBL" id="JASCZI010090952">
    <property type="protein sequence ID" value="MED6148034.1"/>
    <property type="molecule type" value="Genomic_DNA"/>
</dbReference>
<gene>
    <name evidence="2" type="ORF">PIB30_049369</name>
</gene>
<organism evidence="2 3">
    <name type="scientific">Stylosanthes scabra</name>
    <dbReference type="NCBI Taxonomy" id="79078"/>
    <lineage>
        <taxon>Eukaryota</taxon>
        <taxon>Viridiplantae</taxon>
        <taxon>Streptophyta</taxon>
        <taxon>Embryophyta</taxon>
        <taxon>Tracheophyta</taxon>
        <taxon>Spermatophyta</taxon>
        <taxon>Magnoliopsida</taxon>
        <taxon>eudicotyledons</taxon>
        <taxon>Gunneridae</taxon>
        <taxon>Pentapetalae</taxon>
        <taxon>rosids</taxon>
        <taxon>fabids</taxon>
        <taxon>Fabales</taxon>
        <taxon>Fabaceae</taxon>
        <taxon>Papilionoideae</taxon>
        <taxon>50 kb inversion clade</taxon>
        <taxon>dalbergioids sensu lato</taxon>
        <taxon>Dalbergieae</taxon>
        <taxon>Pterocarpus clade</taxon>
        <taxon>Stylosanthes</taxon>
    </lineage>
</organism>
<comment type="caution">
    <text evidence="2">The sequence shown here is derived from an EMBL/GenBank/DDBJ whole genome shotgun (WGS) entry which is preliminary data.</text>
</comment>
<feature type="compositionally biased region" description="Basic and acidic residues" evidence="1">
    <location>
        <begin position="62"/>
        <end position="74"/>
    </location>
</feature>